<sequence>MSQRAAVERELRKLPTSFSSAEIRAMCNDLKADVGLGLLSESRLYAKHKVLAYAYPSLFFKIVRGEFDLHIFESLLKIKSSLDRGEITDERAKQLVVLGAKEQLASGSAKKMKPKSDSSTSGELTFECVVDEKGDFKMTGGQLPESHNSTRASRVGETFVGLSPDGVVPEW</sequence>
<proteinExistence type="predicted"/>
<dbReference type="GeneID" id="6804865"/>
<evidence type="ECO:0000313" key="1">
    <source>
        <dbReference type="EMBL" id="ACH46834.1"/>
    </source>
</evidence>
<keyword evidence="2" id="KW-1185">Reference proteome</keyword>
<dbReference type="KEGG" id="vg:6804865"/>
<dbReference type="OrthoDB" id="39893at10239"/>
<dbReference type="EMBL" id="EU916176">
    <property type="protein sequence ID" value="ACH46834.1"/>
    <property type="molecule type" value="Genomic_DNA"/>
</dbReference>
<dbReference type="RefSeq" id="YP_002154704.1">
    <property type="nucleotide sequence ID" value="NC_011183.1"/>
</dbReference>
<organism evidence="1 2">
    <name type="scientific">Feldmannia species virus</name>
    <dbReference type="NCBI Taxonomy" id="39420"/>
    <lineage>
        <taxon>Viruses</taxon>
        <taxon>Varidnaviria</taxon>
        <taxon>Bamfordvirae</taxon>
        <taxon>Nucleocytoviricota</taxon>
        <taxon>Megaviricetes</taxon>
        <taxon>Algavirales</taxon>
        <taxon>Phycodnaviridae</taxon>
        <taxon>Phaeovirus</taxon>
        <taxon>Phaeovirus feldmanniae</taxon>
    </lineage>
</organism>
<accession>B5LWH1</accession>
<name>B5LWH1_9PHYC</name>
<protein>
    <submittedName>
        <fullName evidence="1">Uncharacterized protein</fullName>
    </submittedName>
</protein>
<reference evidence="1 2" key="1">
    <citation type="journal article" date="2009" name="Virology">
        <title>Genomic analysis of the smallest giant virus--Feldmannia sp. virus 158.</title>
        <authorList>
            <person name="Schroeder D.C."/>
            <person name="Park Y."/>
            <person name="Yoon H.M."/>
            <person name="Lee Y.S."/>
            <person name="Kang S.W."/>
            <person name="Meints R.H."/>
            <person name="Ivey R.G."/>
            <person name="Choi T.J."/>
        </authorList>
    </citation>
    <scope>NUCLEOTIDE SEQUENCE [LARGE SCALE GENOMIC DNA]</scope>
    <source>
        <strain evidence="1">FsV-158</strain>
    </source>
</reference>
<dbReference type="Proteomes" id="UP000204092">
    <property type="component" value="Segment"/>
</dbReference>
<evidence type="ECO:0000313" key="2">
    <source>
        <dbReference type="Proteomes" id="UP000204092"/>
    </source>
</evidence>